<protein>
    <submittedName>
        <fullName evidence="2">Uncharacterized protein</fullName>
    </submittedName>
</protein>
<keyword evidence="3" id="KW-1185">Reference proteome</keyword>
<name>A0ABR3FZW5_9AGAR</name>
<evidence type="ECO:0000313" key="2">
    <source>
        <dbReference type="EMBL" id="KAL0580681.1"/>
    </source>
</evidence>
<feature type="compositionally biased region" description="Low complexity" evidence="1">
    <location>
        <begin position="55"/>
        <end position="69"/>
    </location>
</feature>
<feature type="compositionally biased region" description="Gly residues" evidence="1">
    <location>
        <begin position="20"/>
        <end position="36"/>
    </location>
</feature>
<feature type="region of interest" description="Disordered" evidence="1">
    <location>
        <begin position="1"/>
        <end position="99"/>
    </location>
</feature>
<comment type="caution">
    <text evidence="2">The sequence shown here is derived from an EMBL/GenBank/DDBJ whole genome shotgun (WGS) entry which is preliminary data.</text>
</comment>
<proteinExistence type="predicted"/>
<dbReference type="Proteomes" id="UP001465976">
    <property type="component" value="Unassembled WGS sequence"/>
</dbReference>
<evidence type="ECO:0000256" key="1">
    <source>
        <dbReference type="SAM" id="MobiDB-lite"/>
    </source>
</evidence>
<reference evidence="2 3" key="1">
    <citation type="submission" date="2024-02" db="EMBL/GenBank/DDBJ databases">
        <title>A draft genome for the cacao thread blight pathogen Marasmius crinis-equi.</title>
        <authorList>
            <person name="Cohen S.P."/>
            <person name="Baruah I.K."/>
            <person name="Amoako-Attah I."/>
            <person name="Bukari Y."/>
            <person name="Meinhardt L.W."/>
            <person name="Bailey B.A."/>
        </authorList>
    </citation>
    <scope>NUCLEOTIDE SEQUENCE [LARGE SCALE GENOMIC DNA]</scope>
    <source>
        <strain evidence="2 3">GH-76</strain>
    </source>
</reference>
<feature type="compositionally biased region" description="Gly residues" evidence="1">
    <location>
        <begin position="44"/>
        <end position="54"/>
    </location>
</feature>
<dbReference type="EMBL" id="JBAHYK010000025">
    <property type="protein sequence ID" value="KAL0580681.1"/>
    <property type="molecule type" value="Genomic_DNA"/>
</dbReference>
<organism evidence="2 3">
    <name type="scientific">Marasmius crinis-equi</name>
    <dbReference type="NCBI Taxonomy" id="585013"/>
    <lineage>
        <taxon>Eukaryota</taxon>
        <taxon>Fungi</taxon>
        <taxon>Dikarya</taxon>
        <taxon>Basidiomycota</taxon>
        <taxon>Agaricomycotina</taxon>
        <taxon>Agaricomycetes</taxon>
        <taxon>Agaricomycetidae</taxon>
        <taxon>Agaricales</taxon>
        <taxon>Marasmiineae</taxon>
        <taxon>Marasmiaceae</taxon>
        <taxon>Marasmius</taxon>
    </lineage>
</organism>
<accession>A0ABR3FZW5</accession>
<sequence>MFFPLITPNKSKKRRLEPRAGGGGRGGGGGGSGGRSSGSTGSTGSTGGSSGGGRSSSVSTGSGSRSATAFGGGGGPVSSIPSGQLFSGRSEGGGTRGQVYGTSTYGSGYPGVPGRGVADRGFPFFFWPVAWGGAAGVGGAAYLHNREYGNPDNTSRPGGPMMTAAFVSTSNTTFHLVADNATVAELIQDVRDSCSSQNLNTEKSSSSPVTFNDTDPNSPKPESTIQYYRASSVALTLDGYNNSAALSDNETAPDTPLPNNIDTTLKDCLNQTIGDAVPLIGAANSIRWAAPNVGALALLWVFLHLASTV</sequence>
<evidence type="ECO:0000313" key="3">
    <source>
        <dbReference type="Proteomes" id="UP001465976"/>
    </source>
</evidence>
<feature type="region of interest" description="Disordered" evidence="1">
    <location>
        <begin position="196"/>
        <end position="222"/>
    </location>
</feature>
<gene>
    <name evidence="2" type="ORF">V5O48_001322</name>
</gene>